<reference evidence="1 2" key="1">
    <citation type="submission" date="2023-10" db="EMBL/GenBank/DDBJ databases">
        <title>Bacteria for the degradation of biodegradable plastic PBAT(Polybutylene adipate terephthalate).</title>
        <authorList>
            <person name="Weon H.-Y."/>
            <person name="Yeon J."/>
        </authorList>
    </citation>
    <scope>NUCLEOTIDE SEQUENCE [LARGE SCALE GENOMIC DNA]</scope>
    <source>
        <strain evidence="1 2">SBD 7-3</strain>
        <plasmid evidence="1 2">unnamed1</plasmid>
    </source>
</reference>
<gene>
    <name evidence="1" type="ORF">RXV79_27570</name>
</gene>
<sequence length="68" mass="7592">MEKEIRRISIPLGAKVTVKRQDGTTEEFVFRGTDAQGGIYEDSSGQRHKDVGVYVDIRINDGPWSPNA</sequence>
<evidence type="ECO:0000313" key="1">
    <source>
        <dbReference type="EMBL" id="WOB11195.1"/>
    </source>
</evidence>
<accession>A0ABZ0D234</accession>
<organism evidence="1 2">
    <name type="scientific">Piscinibacter gummiphilus</name>
    <dbReference type="NCBI Taxonomy" id="946333"/>
    <lineage>
        <taxon>Bacteria</taxon>
        <taxon>Pseudomonadati</taxon>
        <taxon>Pseudomonadota</taxon>
        <taxon>Betaproteobacteria</taxon>
        <taxon>Burkholderiales</taxon>
        <taxon>Sphaerotilaceae</taxon>
        <taxon>Piscinibacter</taxon>
    </lineage>
</organism>
<proteinExistence type="predicted"/>
<dbReference type="Proteomes" id="UP001303946">
    <property type="component" value="Plasmid unnamed1"/>
</dbReference>
<dbReference type="EMBL" id="CP136337">
    <property type="protein sequence ID" value="WOB11195.1"/>
    <property type="molecule type" value="Genomic_DNA"/>
</dbReference>
<keyword evidence="2" id="KW-1185">Reference proteome</keyword>
<dbReference type="RefSeq" id="WP_316704380.1">
    <property type="nucleotide sequence ID" value="NZ_CP136337.1"/>
</dbReference>
<keyword evidence="1" id="KW-0614">Plasmid</keyword>
<geneLocation type="plasmid" evidence="1 2">
    <name>unnamed1</name>
</geneLocation>
<evidence type="ECO:0000313" key="2">
    <source>
        <dbReference type="Proteomes" id="UP001303946"/>
    </source>
</evidence>
<name>A0ABZ0D234_9BURK</name>
<protein>
    <submittedName>
        <fullName evidence="1">Uncharacterized protein</fullName>
    </submittedName>
</protein>